<dbReference type="SUPFAM" id="SSF53474">
    <property type="entry name" value="alpha/beta-Hydrolases"/>
    <property type="match status" value="1"/>
</dbReference>
<reference evidence="3" key="1">
    <citation type="submission" date="2022-12" db="EMBL/GenBank/DDBJ databases">
        <title>Paracoccus sp. EF6 isolated from a lake water.</title>
        <authorList>
            <person name="Liu H."/>
        </authorList>
    </citation>
    <scope>NUCLEOTIDE SEQUENCE</scope>
    <source>
        <strain evidence="3">EF6</strain>
    </source>
</reference>
<keyword evidence="1" id="KW-0732">Signal</keyword>
<dbReference type="NCBIfam" id="TIGR01840">
    <property type="entry name" value="esterase_phb"/>
    <property type="match status" value="1"/>
</dbReference>
<dbReference type="EMBL" id="JAPTYD010000080">
    <property type="protein sequence ID" value="MCZ0964253.1"/>
    <property type="molecule type" value="Genomic_DNA"/>
</dbReference>
<proteinExistence type="predicted"/>
<accession>A0ABT4JD27</accession>
<dbReference type="InterPro" id="IPR050955">
    <property type="entry name" value="Plant_Biomass_Hydrol_Est"/>
</dbReference>
<dbReference type="Gene3D" id="3.40.50.1820">
    <property type="entry name" value="alpha/beta hydrolase"/>
    <property type="match status" value="1"/>
</dbReference>
<dbReference type="PANTHER" id="PTHR43037:SF1">
    <property type="entry name" value="BLL1128 PROTEIN"/>
    <property type="match status" value="1"/>
</dbReference>
<keyword evidence="4" id="KW-1185">Reference proteome</keyword>
<evidence type="ECO:0000256" key="2">
    <source>
        <dbReference type="ARBA" id="ARBA00022801"/>
    </source>
</evidence>
<dbReference type="Pfam" id="PF10503">
    <property type="entry name" value="Esterase_PHB"/>
    <property type="match status" value="1"/>
</dbReference>
<dbReference type="Proteomes" id="UP001149822">
    <property type="component" value="Unassembled WGS sequence"/>
</dbReference>
<evidence type="ECO:0000313" key="3">
    <source>
        <dbReference type="EMBL" id="MCZ0964253.1"/>
    </source>
</evidence>
<dbReference type="InterPro" id="IPR010126">
    <property type="entry name" value="Esterase_phb"/>
</dbReference>
<dbReference type="RefSeq" id="WP_268944347.1">
    <property type="nucleotide sequence ID" value="NZ_JAPTYD010000080.1"/>
</dbReference>
<evidence type="ECO:0000256" key="1">
    <source>
        <dbReference type="ARBA" id="ARBA00022729"/>
    </source>
</evidence>
<name>A0ABT4JD27_9RHOB</name>
<dbReference type="PANTHER" id="PTHR43037">
    <property type="entry name" value="UNNAMED PRODUCT-RELATED"/>
    <property type="match status" value="1"/>
</dbReference>
<gene>
    <name evidence="3" type="ORF">OU682_22015</name>
</gene>
<evidence type="ECO:0000313" key="4">
    <source>
        <dbReference type="Proteomes" id="UP001149822"/>
    </source>
</evidence>
<dbReference type="InterPro" id="IPR029058">
    <property type="entry name" value="AB_hydrolase_fold"/>
</dbReference>
<protein>
    <submittedName>
        <fullName evidence="3">PHB depolymerase family esterase</fullName>
    </submittedName>
</protein>
<sequence>MTTDYVAEILRATGTLRSGDPAGVTTIVQNALALAGLPGSGGGMAAGHPTRTTQMSQALLPGLDHTDQHSFRTGRLRRPLGEVIRSLQEGGKGLNLEGLPGLGRPLQVPELPLPDGAQFLEERYSCAAGTRRYRLYVPSTAADRLQGLIVMLHGCTQNPEDFAAGTGMNALAEEHRLLVVYPAQTGGDNSMSCWNWFRPGDQMRDAGEPAIIAGLTESLREQYAIPGDRIFVAGLSAGGAMAVIMGETYPELYSAVGVHSGLAYGSANDVMSAFAVMRGQAGIDPVPSRKPAARPEEGPRVIVFHGSADTTVHPSNAKAIVAGKGGTAGKISRIEPDAARGTRGYTRLVVKREDGTHGIESWMIDGAQHAWSGGHPSGSYTDPRGPDASAATVRFFLHGASDLPGT</sequence>
<keyword evidence="2" id="KW-0378">Hydrolase</keyword>
<comment type="caution">
    <text evidence="3">The sequence shown here is derived from an EMBL/GenBank/DDBJ whole genome shotgun (WGS) entry which is preliminary data.</text>
</comment>
<organism evidence="3 4">
    <name type="scientific">Paracoccus benzoatiresistens</name>
    <dbReference type="NCBI Taxonomy" id="2997341"/>
    <lineage>
        <taxon>Bacteria</taxon>
        <taxon>Pseudomonadati</taxon>
        <taxon>Pseudomonadota</taxon>
        <taxon>Alphaproteobacteria</taxon>
        <taxon>Rhodobacterales</taxon>
        <taxon>Paracoccaceae</taxon>
        <taxon>Paracoccus</taxon>
    </lineage>
</organism>